<dbReference type="RefSeq" id="WP_107754217.1">
    <property type="nucleotide sequence ID" value="NZ_QDDR01000012.1"/>
</dbReference>
<keyword evidence="3" id="KW-1003">Cell membrane</keyword>
<evidence type="ECO:0000256" key="8">
    <source>
        <dbReference type="RuleBase" id="RU363032"/>
    </source>
</evidence>
<dbReference type="SUPFAM" id="SSF161098">
    <property type="entry name" value="MetI-like"/>
    <property type="match status" value="2"/>
</dbReference>
<feature type="transmembrane region" description="Helical" evidence="8">
    <location>
        <begin position="85"/>
        <end position="105"/>
    </location>
</feature>
<evidence type="ECO:0000259" key="9">
    <source>
        <dbReference type="PROSITE" id="PS50928"/>
    </source>
</evidence>
<proteinExistence type="inferred from homology"/>
<comment type="similarity">
    <text evidence="8">Belongs to the binding-protein-dependent transport system permease family.</text>
</comment>
<dbReference type="GO" id="GO:0005886">
    <property type="term" value="C:plasma membrane"/>
    <property type="evidence" value="ECO:0007669"/>
    <property type="project" value="UniProtKB-SubCell"/>
</dbReference>
<feature type="transmembrane region" description="Helical" evidence="8">
    <location>
        <begin position="416"/>
        <end position="436"/>
    </location>
</feature>
<feature type="transmembrane region" description="Helical" evidence="8">
    <location>
        <begin position="518"/>
        <end position="538"/>
    </location>
</feature>
<evidence type="ECO:0000256" key="4">
    <source>
        <dbReference type="ARBA" id="ARBA00022519"/>
    </source>
</evidence>
<feature type="transmembrane region" description="Helical" evidence="8">
    <location>
        <begin position="239"/>
        <end position="259"/>
    </location>
</feature>
<evidence type="ECO:0000256" key="5">
    <source>
        <dbReference type="ARBA" id="ARBA00022692"/>
    </source>
</evidence>
<feature type="transmembrane region" description="Helical" evidence="8">
    <location>
        <begin position="20"/>
        <end position="44"/>
    </location>
</feature>
<feature type="transmembrane region" description="Helical" evidence="8">
    <location>
        <begin position="550"/>
        <end position="571"/>
    </location>
</feature>
<dbReference type="PANTHER" id="PTHR43357:SF4">
    <property type="entry name" value="INNER MEMBRANE ABC TRANSPORTER PERMEASE PROTEIN YDCV"/>
    <property type="match status" value="1"/>
</dbReference>
<evidence type="ECO:0000313" key="10">
    <source>
        <dbReference type="EMBL" id="PVE45752.1"/>
    </source>
</evidence>
<keyword evidence="7 8" id="KW-0472">Membrane</keyword>
<evidence type="ECO:0000313" key="11">
    <source>
        <dbReference type="Proteomes" id="UP000244810"/>
    </source>
</evidence>
<keyword evidence="11" id="KW-1185">Reference proteome</keyword>
<dbReference type="PANTHER" id="PTHR43357">
    <property type="entry name" value="INNER MEMBRANE ABC TRANSPORTER PERMEASE PROTEIN YDCV"/>
    <property type="match status" value="1"/>
</dbReference>
<evidence type="ECO:0000256" key="6">
    <source>
        <dbReference type="ARBA" id="ARBA00022989"/>
    </source>
</evidence>
<organism evidence="10 11">
    <name type="scientific">Pararhodobacter aggregans</name>
    <dbReference type="NCBI Taxonomy" id="404875"/>
    <lineage>
        <taxon>Bacteria</taxon>
        <taxon>Pseudomonadati</taxon>
        <taxon>Pseudomonadota</taxon>
        <taxon>Alphaproteobacteria</taxon>
        <taxon>Rhodobacterales</taxon>
        <taxon>Paracoccaceae</taxon>
        <taxon>Pararhodobacter</taxon>
    </lineage>
</organism>
<dbReference type="InterPro" id="IPR000515">
    <property type="entry name" value="MetI-like"/>
</dbReference>
<feature type="transmembrane region" description="Helical" evidence="8">
    <location>
        <begin position="169"/>
        <end position="188"/>
    </location>
</feature>
<keyword evidence="5 8" id="KW-0812">Transmembrane</keyword>
<feature type="transmembrane region" description="Helical" evidence="8">
    <location>
        <begin position="442"/>
        <end position="460"/>
    </location>
</feature>
<feature type="transmembrane region" description="Helical" evidence="8">
    <location>
        <begin position="208"/>
        <end position="232"/>
    </location>
</feature>
<dbReference type="EMBL" id="QDDR01000012">
    <property type="protein sequence ID" value="PVE45752.1"/>
    <property type="molecule type" value="Genomic_DNA"/>
</dbReference>
<dbReference type="AlphaFoldDB" id="A0A2T7UM25"/>
<feature type="domain" description="ABC transmembrane type-1" evidence="9">
    <location>
        <begin position="378"/>
        <end position="566"/>
    </location>
</feature>
<dbReference type="InterPro" id="IPR035906">
    <property type="entry name" value="MetI-like_sf"/>
</dbReference>
<dbReference type="GO" id="GO:0055085">
    <property type="term" value="P:transmembrane transport"/>
    <property type="evidence" value="ECO:0007669"/>
    <property type="project" value="InterPro"/>
</dbReference>
<evidence type="ECO:0000256" key="3">
    <source>
        <dbReference type="ARBA" id="ARBA00022475"/>
    </source>
</evidence>
<comment type="caution">
    <text evidence="10">The sequence shown here is derived from an EMBL/GenBank/DDBJ whole genome shotgun (WGS) entry which is preliminary data.</text>
</comment>
<sequence length="592" mass="64771">MRNPESQSAGMLQRIRAVPVVTIVSILLLALLLVLVVAPLVLLFRTSLAPPGELPFNTDVYTLENYRSALNNARLPTLIANTLKYAAGTVCIGVGVAFTIAWLVERTDLPFKALIRTMMFSWMAVPPVVMAFGWILLGNPGNGIFNVLLRWLFDLRGAVITVYSMKAMILITGLAIVPTAFTMIAGLLRNMDPHLESAGSVHGASGFGVFRTVTLPLLVPGLLSVGILLFMAMVQAFDLPLVIGLTARAPVLSTQIFLLANSDISRPDYSLTATFGTFFLLLAAVLMLVYFRTVRMSERFRVVSGKAFRPSKRPLGGWRLPAIGFVSVYFLIMMLPFLVLLWTSFQPFYAVPSAEAFGRMTLQNYADVFGQSFIIRALVNTIILVLFSATIVMVLSVMIAWISVRSKGRLGKALEVISFLPIAIPPVVLAIAVLLIYLRTPLYGTVWIIVLAHVTAYIAFGTRTMNAALLQIHSELENASFVCGAGWFTMLRRIIFPLLLPHILNGWLWVAGHSARDITFPLFLITSSNVVAASQLYLLWTTPEIPTASALAVILVLGLLSVVVPVQLYAARLESGRHRKSRASDPALAPAE</sequence>
<gene>
    <name evidence="10" type="ORF">DDE23_19810</name>
</gene>
<dbReference type="OrthoDB" id="27542at2"/>
<evidence type="ECO:0000256" key="2">
    <source>
        <dbReference type="ARBA" id="ARBA00022448"/>
    </source>
</evidence>
<dbReference type="CDD" id="cd06261">
    <property type="entry name" value="TM_PBP2"/>
    <property type="match status" value="2"/>
</dbReference>
<keyword evidence="6 8" id="KW-1133">Transmembrane helix</keyword>
<feature type="transmembrane region" description="Helical" evidence="8">
    <location>
        <begin position="318"/>
        <end position="342"/>
    </location>
</feature>
<evidence type="ECO:0000256" key="7">
    <source>
        <dbReference type="ARBA" id="ARBA00023136"/>
    </source>
</evidence>
<accession>A0A2T7UM25</accession>
<feature type="domain" description="ABC transmembrane type-1" evidence="9">
    <location>
        <begin position="79"/>
        <end position="290"/>
    </location>
</feature>
<protein>
    <submittedName>
        <fullName evidence="10">Iron ABC transporter permease</fullName>
    </submittedName>
</protein>
<keyword evidence="4" id="KW-0997">Cell inner membrane</keyword>
<dbReference type="Proteomes" id="UP000244810">
    <property type="component" value="Unassembled WGS sequence"/>
</dbReference>
<feature type="transmembrane region" description="Helical" evidence="8">
    <location>
        <begin position="271"/>
        <end position="291"/>
    </location>
</feature>
<reference evidence="10 11" key="1">
    <citation type="journal article" date="2011" name="Syst. Appl. Microbiol.">
        <title>Defluviimonas denitrificans gen. nov., sp. nov., and Pararhodobacter aggregans gen. nov., sp. nov., non-phototrophic Rhodobacteraceae from the biofilter of a marine aquaculture.</title>
        <authorList>
            <person name="Foesel B.U."/>
            <person name="Drake H.L."/>
            <person name="Schramm A."/>
        </authorList>
    </citation>
    <scope>NUCLEOTIDE SEQUENCE [LARGE SCALE GENOMIC DNA]</scope>
    <source>
        <strain evidence="10 11">D1-19</strain>
    </source>
</reference>
<keyword evidence="2 8" id="KW-0813">Transport</keyword>
<name>A0A2T7UM25_9RHOB</name>
<comment type="subcellular location">
    <subcellularLocation>
        <location evidence="1">Cell inner membrane</location>
        <topology evidence="1">Multi-pass membrane protein</topology>
    </subcellularLocation>
    <subcellularLocation>
        <location evidence="8">Cell membrane</location>
        <topology evidence="8">Multi-pass membrane protein</topology>
    </subcellularLocation>
</comment>
<feature type="transmembrane region" description="Helical" evidence="8">
    <location>
        <begin position="382"/>
        <end position="404"/>
    </location>
</feature>
<dbReference type="PROSITE" id="PS50928">
    <property type="entry name" value="ABC_TM1"/>
    <property type="match status" value="2"/>
</dbReference>
<dbReference type="Gene3D" id="1.10.3720.10">
    <property type="entry name" value="MetI-like"/>
    <property type="match status" value="2"/>
</dbReference>
<dbReference type="Pfam" id="PF00528">
    <property type="entry name" value="BPD_transp_1"/>
    <property type="match status" value="2"/>
</dbReference>
<evidence type="ECO:0000256" key="1">
    <source>
        <dbReference type="ARBA" id="ARBA00004429"/>
    </source>
</evidence>